<evidence type="ECO:0000313" key="1">
    <source>
        <dbReference type="EMBL" id="ASR77201.1"/>
    </source>
</evidence>
<keyword evidence="2" id="KW-1185">Reference proteome</keyword>
<dbReference type="Proteomes" id="UP000225918">
    <property type="component" value="Segment"/>
</dbReference>
<accession>A0A222YY41</accession>
<reference evidence="2" key="1">
    <citation type="submission" date="2017-05" db="EMBL/GenBank/DDBJ databases">
        <authorList>
            <person name="Song R."/>
            <person name="Chenine A.L."/>
            <person name="Ruprecht R.M."/>
        </authorList>
    </citation>
    <scope>NUCLEOTIDE SEQUENCE [LARGE SCALE GENOMIC DNA]</scope>
</reference>
<dbReference type="EMBL" id="MF141539">
    <property type="protein sequence ID" value="ASR77201.1"/>
    <property type="molecule type" value="Genomic_DNA"/>
</dbReference>
<protein>
    <submittedName>
        <fullName evidence="1">Uncharacterized protein</fullName>
    </submittedName>
</protein>
<evidence type="ECO:0000313" key="2">
    <source>
        <dbReference type="Proteomes" id="UP000225918"/>
    </source>
</evidence>
<sequence>MALPVFTRQDDSTHVVIYGTPDGELLETYHASLEAAEREQAVVTRLGATGARIEQLGITEEKARDLLADLHRFATGELQRSLEAREKGQETFAERCDGAARAYEICAQYLHELL</sequence>
<proteinExistence type="predicted"/>
<gene>
    <name evidence="1" type="ORF">SEA_MYRADEE_94</name>
</gene>
<organism evidence="1 2">
    <name type="scientific">Mycobacterium phage MyraDee</name>
    <dbReference type="NCBI Taxonomy" id="2024303"/>
    <lineage>
        <taxon>Viruses</taxon>
        <taxon>Duplodnaviria</taxon>
        <taxon>Heunggongvirae</taxon>
        <taxon>Uroviricota</taxon>
        <taxon>Caudoviricetes</taxon>
        <taxon>Myradeevirus</taxon>
        <taxon>Myradeevirus MyraDee</taxon>
    </lineage>
</organism>
<name>A0A222YY41_9CAUD</name>